<keyword evidence="1" id="KW-0812">Transmembrane</keyword>
<feature type="transmembrane region" description="Helical" evidence="1">
    <location>
        <begin position="29"/>
        <end position="50"/>
    </location>
</feature>
<dbReference type="PANTHER" id="PTHR40278">
    <property type="entry name" value="DNA UTILIZATION PROTEIN HOFN"/>
    <property type="match status" value="1"/>
</dbReference>
<name>A0A1F7X4M8_9BACT</name>
<keyword evidence="1" id="KW-0472">Membrane</keyword>
<proteinExistence type="predicted"/>
<protein>
    <recommendedName>
        <fullName evidence="4">Type 4 fimbrial biogenesis protein PilN</fullName>
    </recommendedName>
</protein>
<dbReference type="Pfam" id="PF05137">
    <property type="entry name" value="PilN"/>
    <property type="match status" value="1"/>
</dbReference>
<dbReference type="PANTHER" id="PTHR40278:SF1">
    <property type="entry name" value="DNA UTILIZATION PROTEIN HOFN"/>
    <property type="match status" value="1"/>
</dbReference>
<evidence type="ECO:0000313" key="3">
    <source>
        <dbReference type="Proteomes" id="UP000176939"/>
    </source>
</evidence>
<dbReference type="AlphaFoldDB" id="A0A1F7X4M8"/>
<evidence type="ECO:0000313" key="2">
    <source>
        <dbReference type="EMBL" id="OGM09843.1"/>
    </source>
</evidence>
<sequence length="186" mass="20657">MAAQKKESQINLLPKDKFAGSPLGRILKWLLSTFRIMVIVVEMVVMLAFFSRFWLDARNSDLNDEIKQKSAQISAFATFEKQYKTIQERLKIFQALAGGEKYFSGNLNLITSYLPADVVISSFSATGNQVTIAGVSPFEQSISQFIVNLESDKDIESVTLTQVDAGEKYEGLIGFGLVINMKKGAL</sequence>
<dbReference type="InterPro" id="IPR052534">
    <property type="entry name" value="Extracell_DNA_Util/SecSys_Comp"/>
</dbReference>
<dbReference type="InterPro" id="IPR007813">
    <property type="entry name" value="PilN"/>
</dbReference>
<dbReference type="EMBL" id="MGFQ01000019">
    <property type="protein sequence ID" value="OGM09843.1"/>
    <property type="molecule type" value="Genomic_DNA"/>
</dbReference>
<comment type="caution">
    <text evidence="2">The sequence shown here is derived from an EMBL/GenBank/DDBJ whole genome shotgun (WGS) entry which is preliminary data.</text>
</comment>
<keyword evidence="1" id="KW-1133">Transmembrane helix</keyword>
<accession>A0A1F7X4M8</accession>
<evidence type="ECO:0008006" key="4">
    <source>
        <dbReference type="Google" id="ProtNLM"/>
    </source>
</evidence>
<reference evidence="2 3" key="1">
    <citation type="journal article" date="2016" name="Nat. Commun.">
        <title>Thousands of microbial genomes shed light on interconnected biogeochemical processes in an aquifer system.</title>
        <authorList>
            <person name="Anantharaman K."/>
            <person name="Brown C.T."/>
            <person name="Hug L.A."/>
            <person name="Sharon I."/>
            <person name="Castelle C.J."/>
            <person name="Probst A.J."/>
            <person name="Thomas B.C."/>
            <person name="Singh A."/>
            <person name="Wilkins M.J."/>
            <person name="Karaoz U."/>
            <person name="Brodie E.L."/>
            <person name="Williams K.H."/>
            <person name="Hubbard S.S."/>
            <person name="Banfield J.F."/>
        </authorList>
    </citation>
    <scope>NUCLEOTIDE SEQUENCE [LARGE SCALE GENOMIC DNA]</scope>
</reference>
<evidence type="ECO:0000256" key="1">
    <source>
        <dbReference type="SAM" id="Phobius"/>
    </source>
</evidence>
<organism evidence="2 3">
    <name type="scientific">Candidatus Woesebacteria bacterium RBG_13_36_22</name>
    <dbReference type="NCBI Taxonomy" id="1802478"/>
    <lineage>
        <taxon>Bacteria</taxon>
        <taxon>Candidatus Woeseibacteriota</taxon>
    </lineage>
</organism>
<gene>
    <name evidence="2" type="ORF">A2Z67_03530</name>
</gene>
<dbReference type="Proteomes" id="UP000176939">
    <property type="component" value="Unassembled WGS sequence"/>
</dbReference>